<proteinExistence type="predicted"/>
<protein>
    <recommendedName>
        <fullName evidence="3">4Fe-4S Wbl-type domain-containing protein</fullName>
    </recommendedName>
</protein>
<reference evidence="1 2" key="1">
    <citation type="journal article" date="2014" name="Genome Announc.">
        <title>Complete Genome of Rhodococcus pyridinivorans SB3094, a Methyl-Ethyl-Ketone-Degrading Bacterium Used for Bioaugmentation.</title>
        <authorList>
            <person name="Dueholm M.S."/>
            <person name="Albertsen M."/>
            <person name="D'Imperio S."/>
            <person name="Tale V.P."/>
            <person name="Lewis D."/>
            <person name="Nielsen P.H."/>
            <person name="Nielsen J.L."/>
        </authorList>
    </citation>
    <scope>NUCLEOTIDE SEQUENCE [LARGE SCALE GENOMIC DNA]</scope>
    <source>
        <strain evidence="1 2">SB3094</strain>
    </source>
</reference>
<evidence type="ECO:0000313" key="2">
    <source>
        <dbReference type="Proteomes" id="UP000018781"/>
    </source>
</evidence>
<dbReference type="HOGENOM" id="CLU_173325_0_0_11"/>
<dbReference type="KEGG" id="rpy:Y013_01805"/>
<evidence type="ECO:0008006" key="3">
    <source>
        <dbReference type="Google" id="ProtNLM"/>
    </source>
</evidence>
<name>V9XNJ9_9NOCA</name>
<organism evidence="1 2">
    <name type="scientific">Rhodococcus pyridinivorans SB3094</name>
    <dbReference type="NCBI Taxonomy" id="1435356"/>
    <lineage>
        <taxon>Bacteria</taxon>
        <taxon>Bacillati</taxon>
        <taxon>Actinomycetota</taxon>
        <taxon>Actinomycetes</taxon>
        <taxon>Mycobacteriales</taxon>
        <taxon>Nocardiaceae</taxon>
        <taxon>Rhodococcus</taxon>
    </lineage>
</organism>
<accession>V9XNJ9</accession>
<sequence>MSRPHLFDPPDPGVHVRAVLDRFLQAERLCLSCPLISTCEVLADGFYGLAAGRLYGIALVPDGTPPSSITFPLKRAQRKAA</sequence>
<dbReference type="EMBL" id="CP006996">
    <property type="protein sequence ID" value="AHD23560.1"/>
    <property type="molecule type" value="Genomic_DNA"/>
</dbReference>
<gene>
    <name evidence="1" type="ORF">Y013_01805</name>
</gene>
<dbReference type="AlphaFoldDB" id="V9XNJ9"/>
<dbReference type="Proteomes" id="UP000018781">
    <property type="component" value="Chromosome"/>
</dbReference>
<evidence type="ECO:0000313" key="1">
    <source>
        <dbReference type="EMBL" id="AHD23560.1"/>
    </source>
</evidence>